<dbReference type="GO" id="GO:0005737">
    <property type="term" value="C:cytoplasm"/>
    <property type="evidence" value="ECO:0007669"/>
    <property type="project" value="TreeGrafter"/>
</dbReference>
<dbReference type="InterPro" id="IPR001498">
    <property type="entry name" value="Impact_N"/>
</dbReference>
<evidence type="ECO:0000313" key="3">
    <source>
        <dbReference type="Proteomes" id="UP000693970"/>
    </source>
</evidence>
<organism evidence="2 3">
    <name type="scientific">Nitzschia inconspicua</name>
    <dbReference type="NCBI Taxonomy" id="303405"/>
    <lineage>
        <taxon>Eukaryota</taxon>
        <taxon>Sar</taxon>
        <taxon>Stramenopiles</taxon>
        <taxon>Ochrophyta</taxon>
        <taxon>Bacillariophyta</taxon>
        <taxon>Bacillariophyceae</taxon>
        <taxon>Bacillariophycidae</taxon>
        <taxon>Bacillariales</taxon>
        <taxon>Bacillariaceae</taxon>
        <taxon>Nitzschia</taxon>
    </lineage>
</organism>
<name>A0A9K3PXQ6_9STRA</name>
<dbReference type="PANTHER" id="PTHR16301:SF20">
    <property type="entry name" value="IMPACT FAMILY MEMBER YIGZ"/>
    <property type="match status" value="1"/>
</dbReference>
<gene>
    <name evidence="2" type="ORF">IV203_027003</name>
</gene>
<evidence type="ECO:0000259" key="1">
    <source>
        <dbReference type="Pfam" id="PF01205"/>
    </source>
</evidence>
<dbReference type="Proteomes" id="UP000693970">
    <property type="component" value="Unassembled WGS sequence"/>
</dbReference>
<evidence type="ECO:0000313" key="2">
    <source>
        <dbReference type="EMBL" id="KAG7363642.1"/>
    </source>
</evidence>
<sequence>MAVAVMTVSLISRLSSLSLNFNTRHAAAFGSSISTQTRRPVAKGIRQPLSHNTIALFSTSTSTGGTTSASGGLHQQVTLTPGATYESELIVKKSTFIALARHVSSWTDAQAFIEQTKIDHPKARHWCSAYRGIVVVDSQDNDSKSVGGSNSSTVITERCNDDGEPSGTAGQPILNALQTEGDLVNVVCVVVRYFGGIKLGAGGLIRAYGGAARQLLRESPQDIVIPTTTFGVKGISAKYVGSVYDCVSKFGGSTADETYDDDTGDLTVSITCDWSCKEQIQESLNDATRGSAEFLSD</sequence>
<dbReference type="InterPro" id="IPR023582">
    <property type="entry name" value="Impact"/>
</dbReference>
<feature type="domain" description="Impact N-terminal" evidence="1">
    <location>
        <begin position="92"/>
        <end position="216"/>
    </location>
</feature>
<proteinExistence type="predicted"/>
<dbReference type="Pfam" id="PF01205">
    <property type="entry name" value="Impact_N"/>
    <property type="match status" value="1"/>
</dbReference>
<protein>
    <submittedName>
        <fullName evidence="2">UPF0029 domain containing protein</fullName>
    </submittedName>
</protein>
<accession>A0A9K3PXQ6</accession>
<dbReference type="AlphaFoldDB" id="A0A9K3PXQ6"/>
<dbReference type="OrthoDB" id="10262814at2759"/>
<dbReference type="GO" id="GO:0006446">
    <property type="term" value="P:regulation of translational initiation"/>
    <property type="evidence" value="ECO:0007669"/>
    <property type="project" value="TreeGrafter"/>
</dbReference>
<reference evidence="2" key="2">
    <citation type="submission" date="2021-04" db="EMBL/GenBank/DDBJ databases">
        <authorList>
            <person name="Podell S."/>
        </authorList>
    </citation>
    <scope>NUCLEOTIDE SEQUENCE</scope>
    <source>
        <strain evidence="2">Hildebrandi</strain>
    </source>
</reference>
<keyword evidence="3" id="KW-1185">Reference proteome</keyword>
<reference evidence="2" key="1">
    <citation type="journal article" date="2021" name="Sci. Rep.">
        <title>Diploid genomic architecture of Nitzschia inconspicua, an elite biomass production diatom.</title>
        <authorList>
            <person name="Oliver A."/>
            <person name="Podell S."/>
            <person name="Pinowska A."/>
            <person name="Traller J.C."/>
            <person name="Smith S.R."/>
            <person name="McClure R."/>
            <person name="Beliaev A."/>
            <person name="Bohutskyi P."/>
            <person name="Hill E.A."/>
            <person name="Rabines A."/>
            <person name="Zheng H."/>
            <person name="Allen L.Z."/>
            <person name="Kuo A."/>
            <person name="Grigoriev I.V."/>
            <person name="Allen A.E."/>
            <person name="Hazlebeck D."/>
            <person name="Allen E.E."/>
        </authorList>
    </citation>
    <scope>NUCLEOTIDE SEQUENCE</scope>
    <source>
        <strain evidence="2">Hildebrandi</strain>
    </source>
</reference>
<comment type="caution">
    <text evidence="2">The sequence shown here is derived from an EMBL/GenBank/DDBJ whole genome shotgun (WGS) entry which is preliminary data.</text>
</comment>
<dbReference type="EMBL" id="JAGRRH010000010">
    <property type="protein sequence ID" value="KAG7363642.1"/>
    <property type="molecule type" value="Genomic_DNA"/>
</dbReference>
<dbReference type="PANTHER" id="PTHR16301">
    <property type="entry name" value="IMPACT-RELATED"/>
    <property type="match status" value="1"/>
</dbReference>